<comment type="caution">
    <text evidence="1">The sequence shown here is derived from an EMBL/GenBank/DDBJ whole genome shotgun (WGS) entry which is preliminary data.</text>
</comment>
<keyword evidence="2" id="KW-1185">Reference proteome</keyword>
<proteinExistence type="predicted"/>
<name>A0ACC3MQC5_9PEZI</name>
<sequence>MSIAKNNDPEECGSVMGNGLRADAVQAMDIRGGGEQSASLPTPPDPEDTSKIHTGSSDRPQKNSTFDELLTPPKTGDSTTPEPAPLRQNNDFSDGNDPSGSYFPTSETVESSKDSYPPATETTFSPRSEVAPSVQVDHASSDEASPLRVLVFDIQSISSRLFSKQLSTHLRLGQISHPYVLAATLGPNRIHTKLGNDQTKKLWESRVKAAPSRVTAFTYESATNKLLRDADKLEQQGKTLFVTEYAPFLMKHDVMLSAIGSQQTVISKLENPTIVPDELLKLFTPIIFIQHPAIVIPAWLRLAKSEYGSNTLDDEDFTVWTSLRWSRILFDYLRASQGLKRQDSVSSGLTGRYEPRIVATRPYVIDADDVTNNTHGTLAAICRLLGVQIEVVTQSWTDYFARATEAVKSVIPDSFMKAFADTQIDSQVSQIDLDFEMLKWKEEFGEESAELLLKKVEEDLPHYEYLKSFRLRVLPGLTTGSLRQSITGMPERRQTETKNSPVSATSGVVESGHPMRIIRSALFERPHAHRNTTI</sequence>
<organism evidence="1 2">
    <name type="scientific">Vermiconidia calcicola</name>
    <dbReference type="NCBI Taxonomy" id="1690605"/>
    <lineage>
        <taxon>Eukaryota</taxon>
        <taxon>Fungi</taxon>
        <taxon>Dikarya</taxon>
        <taxon>Ascomycota</taxon>
        <taxon>Pezizomycotina</taxon>
        <taxon>Dothideomycetes</taxon>
        <taxon>Dothideomycetidae</taxon>
        <taxon>Mycosphaerellales</taxon>
        <taxon>Extremaceae</taxon>
        <taxon>Vermiconidia</taxon>
    </lineage>
</organism>
<dbReference type="Proteomes" id="UP001281147">
    <property type="component" value="Unassembled WGS sequence"/>
</dbReference>
<evidence type="ECO:0000313" key="1">
    <source>
        <dbReference type="EMBL" id="KAK3700136.1"/>
    </source>
</evidence>
<dbReference type="EMBL" id="JAUTXU010000189">
    <property type="protein sequence ID" value="KAK3700136.1"/>
    <property type="molecule type" value="Genomic_DNA"/>
</dbReference>
<evidence type="ECO:0000313" key="2">
    <source>
        <dbReference type="Proteomes" id="UP001281147"/>
    </source>
</evidence>
<gene>
    <name evidence="1" type="ORF">LTR37_016139</name>
</gene>
<protein>
    <submittedName>
        <fullName evidence="1">Uncharacterized protein</fullName>
    </submittedName>
</protein>
<reference evidence="1" key="1">
    <citation type="submission" date="2023-07" db="EMBL/GenBank/DDBJ databases">
        <title>Black Yeasts Isolated from many extreme environments.</title>
        <authorList>
            <person name="Coleine C."/>
            <person name="Stajich J.E."/>
            <person name="Selbmann L."/>
        </authorList>
    </citation>
    <scope>NUCLEOTIDE SEQUENCE</scope>
    <source>
        <strain evidence="1">CCFEE 5714</strain>
    </source>
</reference>
<accession>A0ACC3MQC5</accession>